<feature type="binding site" evidence="8">
    <location>
        <position position="152"/>
    </location>
    <ligand>
        <name>beta-D-fructose 1,6-bisphosphate</name>
        <dbReference type="ChEBI" id="CHEBI:32966"/>
        <note>allosteric activator</note>
    </ligand>
</feature>
<dbReference type="Pfam" id="PF00056">
    <property type="entry name" value="Ldh_1_N"/>
    <property type="match status" value="1"/>
</dbReference>
<sequence length="316" mass="33355">MSGRVAIVGTGNVGVAAAYALFQQRVARELLLVDRDRERAEGEAMDLAHGQALVGSCPVRAADWADLAGCDVVVLAAGVGQQPGEDRLSLLQRNAEVLAGIAAELDHHAPEAVVIVASNPVDLLTRILQRLSRRPAERILGTGTMLDTSRFRALLGYHYGINPRSVHAYILGEHGDSEVPLWSDATIGGQNLRGATINGRPWDPEALHGLFTEVRDAAYAIIQRKGYTNTAIGLVIAYLTRVILDDQKSVVPVSAAVDGEFGLSDLCLSLPRVVGAGGVEGSVLPEPDEDERAALTASGETLAGHLAGLDLDGLRA</sequence>
<feature type="modified residue" description="Phosphotyrosine" evidence="8">
    <location>
        <position position="219"/>
    </location>
</feature>
<evidence type="ECO:0000259" key="11">
    <source>
        <dbReference type="Pfam" id="PF00056"/>
    </source>
</evidence>
<evidence type="ECO:0000256" key="3">
    <source>
        <dbReference type="ARBA" id="ARBA00006054"/>
    </source>
</evidence>
<dbReference type="PRINTS" id="PR00086">
    <property type="entry name" value="LLDHDRGNASE"/>
</dbReference>
<evidence type="ECO:0000256" key="8">
    <source>
        <dbReference type="HAMAP-Rule" id="MF_00488"/>
    </source>
</evidence>
<dbReference type="InterPro" id="IPR011304">
    <property type="entry name" value="L-lactate_DH"/>
</dbReference>
<proteinExistence type="inferred from homology"/>
<dbReference type="Pfam" id="PF02866">
    <property type="entry name" value="Ldh_1_C"/>
    <property type="match status" value="1"/>
</dbReference>
<dbReference type="PROSITE" id="PS00064">
    <property type="entry name" value="L_LDH"/>
    <property type="match status" value="1"/>
</dbReference>
<dbReference type="GO" id="GO:0004459">
    <property type="term" value="F:L-lactate dehydrogenase (NAD+) activity"/>
    <property type="evidence" value="ECO:0007669"/>
    <property type="project" value="UniProtKB-UniRule"/>
</dbReference>
<dbReference type="InterPro" id="IPR001236">
    <property type="entry name" value="Lactate/malate_DH_N"/>
</dbReference>
<comment type="similarity">
    <text evidence="3 8">Belongs to the LDH/MDH superfamily. LDH family.</text>
</comment>
<evidence type="ECO:0000259" key="12">
    <source>
        <dbReference type="Pfam" id="PF02866"/>
    </source>
</evidence>
<dbReference type="EC" id="1.1.1.27" evidence="4 8"/>
<feature type="binding site" evidence="8">
    <location>
        <position position="228"/>
    </location>
    <ligand>
        <name>substrate</name>
    </ligand>
</feature>
<dbReference type="RefSeq" id="WP_093428453.1">
    <property type="nucleotide sequence ID" value="NZ_FOMJ01000006.1"/>
</dbReference>
<dbReference type="EMBL" id="FOMJ01000006">
    <property type="protein sequence ID" value="SFD54671.1"/>
    <property type="molecule type" value="Genomic_DNA"/>
</dbReference>
<accession>A0A1I1T7R1</accession>
<feature type="binding site" evidence="8">
    <location>
        <begin position="147"/>
        <end position="150"/>
    </location>
    <ligand>
        <name>substrate</name>
    </ligand>
</feature>
<feature type="binding site" evidence="8">
    <location>
        <position position="87"/>
    </location>
    <ligand>
        <name>substrate</name>
    </ligand>
</feature>
<comment type="function">
    <text evidence="8">Catalyzes the conversion of lactate to pyruvate.</text>
</comment>
<dbReference type="NCBIfam" id="TIGR01771">
    <property type="entry name" value="L-LDH-NAD"/>
    <property type="match status" value="1"/>
</dbReference>
<comment type="subunit">
    <text evidence="8">Homotetramer.</text>
</comment>
<dbReference type="GO" id="GO:0005737">
    <property type="term" value="C:cytoplasm"/>
    <property type="evidence" value="ECO:0007669"/>
    <property type="project" value="UniProtKB-SubCell"/>
</dbReference>
<evidence type="ECO:0000256" key="2">
    <source>
        <dbReference type="ARBA" id="ARBA00004843"/>
    </source>
</evidence>
<dbReference type="SUPFAM" id="SSF51735">
    <property type="entry name" value="NAD(P)-binding Rossmann-fold domains"/>
    <property type="match status" value="1"/>
</dbReference>
<dbReference type="SUPFAM" id="SSF56327">
    <property type="entry name" value="LDH C-terminal domain-like"/>
    <property type="match status" value="1"/>
</dbReference>
<name>A0A1I1T7R1_9GAMM</name>
<keyword evidence="5 8" id="KW-0560">Oxidoreductase</keyword>
<dbReference type="InterPro" id="IPR001557">
    <property type="entry name" value="L-lactate/malate_DH"/>
</dbReference>
<dbReference type="InterPro" id="IPR018177">
    <property type="entry name" value="L-lactate_DH_AS"/>
</dbReference>
<feature type="domain" description="Lactate/malate dehydrogenase N-terminal" evidence="11">
    <location>
        <begin position="4"/>
        <end position="141"/>
    </location>
</feature>
<dbReference type="InterPro" id="IPR015955">
    <property type="entry name" value="Lactate_DH/Glyco_Ohase_4_C"/>
</dbReference>
<dbReference type="PANTHER" id="PTHR43128">
    <property type="entry name" value="L-2-HYDROXYCARBOXYLATE DEHYDROGENASE (NAD(P)(+))"/>
    <property type="match status" value="1"/>
</dbReference>
<dbReference type="InterPro" id="IPR022383">
    <property type="entry name" value="Lactate/malate_DH_C"/>
</dbReference>
<keyword evidence="6 8" id="KW-0520">NAD</keyword>
<dbReference type="Gene3D" id="3.40.50.720">
    <property type="entry name" value="NAD(P)-binding Rossmann-like Domain"/>
    <property type="match status" value="1"/>
</dbReference>
<comment type="activity regulation">
    <text evidence="8">Allosterically activated by fructose 1,6-bisphosphate (FBP).</text>
</comment>
<feature type="binding site" evidence="8 10">
    <location>
        <position position="34"/>
    </location>
    <ligand>
        <name>NAD(+)</name>
        <dbReference type="ChEBI" id="CHEBI:57540"/>
    </ligand>
</feature>
<dbReference type="InterPro" id="IPR036291">
    <property type="entry name" value="NAD(P)-bd_dom_sf"/>
</dbReference>
<evidence type="ECO:0000313" key="13">
    <source>
        <dbReference type="EMBL" id="SFD54671.1"/>
    </source>
</evidence>
<gene>
    <name evidence="8" type="primary">ldh</name>
    <name evidence="13" type="ORF">SAMN05660831_01816</name>
</gene>
<evidence type="ECO:0000256" key="9">
    <source>
        <dbReference type="PIRSR" id="PIRSR000102-1"/>
    </source>
</evidence>
<dbReference type="PANTHER" id="PTHR43128:SF16">
    <property type="entry name" value="L-LACTATE DEHYDROGENASE"/>
    <property type="match status" value="1"/>
</dbReference>
<keyword evidence="8" id="KW-0963">Cytoplasm</keyword>
<dbReference type="Proteomes" id="UP000198611">
    <property type="component" value="Unassembled WGS sequence"/>
</dbReference>
<feature type="domain" description="Lactate/malate dehydrogenase C-terminal" evidence="12">
    <location>
        <begin position="144"/>
        <end position="303"/>
    </location>
</feature>
<comment type="function">
    <text evidence="1">Catalyzes the reversible oxidation of malate to oxaloacetate.</text>
</comment>
<dbReference type="Gene3D" id="3.90.110.10">
    <property type="entry name" value="Lactate dehydrogenase/glycoside hydrolase, family 4, C-terminal"/>
    <property type="match status" value="1"/>
</dbReference>
<dbReference type="OrthoDB" id="9802969at2"/>
<dbReference type="STRING" id="1123397.SAMN05660831_01816"/>
<evidence type="ECO:0000256" key="1">
    <source>
        <dbReference type="ARBA" id="ARBA00003966"/>
    </source>
</evidence>
<evidence type="ECO:0000256" key="4">
    <source>
        <dbReference type="ARBA" id="ARBA00012967"/>
    </source>
</evidence>
<evidence type="ECO:0000256" key="10">
    <source>
        <dbReference type="PIRSR" id="PIRSR000102-3"/>
    </source>
</evidence>
<protein>
    <recommendedName>
        <fullName evidence="4 8">L-lactate dehydrogenase</fullName>
        <shortName evidence="8">L-LDH</shortName>
        <ecNumber evidence="4 8">1.1.1.27</ecNumber>
    </recommendedName>
</protein>
<dbReference type="UniPathway" id="UPA00554">
    <property type="reaction ID" value="UER00611"/>
</dbReference>
<comment type="catalytic activity">
    <reaction evidence="7 8">
        <text>(S)-lactate + NAD(+) = pyruvate + NADH + H(+)</text>
        <dbReference type="Rhea" id="RHEA:23444"/>
        <dbReference type="ChEBI" id="CHEBI:15361"/>
        <dbReference type="ChEBI" id="CHEBI:15378"/>
        <dbReference type="ChEBI" id="CHEBI:16651"/>
        <dbReference type="ChEBI" id="CHEBI:57540"/>
        <dbReference type="ChEBI" id="CHEBI:57945"/>
        <dbReference type="EC" id="1.1.1.27"/>
    </reaction>
</comment>
<dbReference type="AlphaFoldDB" id="A0A1I1T7R1"/>
<feature type="binding site" evidence="10">
    <location>
        <begin position="9"/>
        <end position="14"/>
    </location>
    <ligand>
        <name>NAD(+)</name>
        <dbReference type="ChEBI" id="CHEBI:57540"/>
    </ligand>
</feature>
<organism evidence="13 14">
    <name type="scientific">Thiohalospira halophila DSM 15071</name>
    <dbReference type="NCBI Taxonomy" id="1123397"/>
    <lineage>
        <taxon>Bacteria</taxon>
        <taxon>Pseudomonadati</taxon>
        <taxon>Pseudomonadota</taxon>
        <taxon>Gammaproteobacteria</taxon>
        <taxon>Thiohalospirales</taxon>
        <taxon>Thiohalospiraceae</taxon>
        <taxon>Thiohalospira</taxon>
    </lineage>
</organism>
<feature type="binding site" evidence="8">
    <location>
        <begin position="119"/>
        <end position="122"/>
    </location>
    <ligand>
        <name>substrate</name>
    </ligand>
</feature>
<comment type="subcellular location">
    <subcellularLocation>
        <location evidence="8">Cytoplasm</location>
    </subcellularLocation>
</comment>
<feature type="binding site" evidence="8">
    <location>
        <position position="81"/>
    </location>
    <ligand>
        <name>substrate</name>
    </ligand>
</feature>
<feature type="binding site" evidence="10">
    <location>
        <position position="94"/>
    </location>
    <ligand>
        <name>NAD(+)</name>
        <dbReference type="ChEBI" id="CHEBI:57540"/>
    </ligand>
</feature>
<feature type="binding site" evidence="8">
    <location>
        <position position="167"/>
    </location>
    <ligand>
        <name>beta-D-fructose 1,6-bisphosphate</name>
        <dbReference type="ChEBI" id="CHEBI:32966"/>
        <note>allosteric activator</note>
    </ligand>
</feature>
<feature type="binding site" evidence="8">
    <location>
        <begin position="78"/>
        <end position="79"/>
    </location>
    <ligand>
        <name>NAD(+)</name>
        <dbReference type="ChEBI" id="CHEBI:57540"/>
    </ligand>
</feature>
<keyword evidence="14" id="KW-1185">Reference proteome</keyword>
<feature type="active site" description="Proton acceptor" evidence="8 9">
    <location>
        <position position="174"/>
    </location>
</feature>
<feature type="binding site" evidence="8">
    <location>
        <begin position="117"/>
        <end position="119"/>
    </location>
    <ligand>
        <name>NAD(+)</name>
        <dbReference type="ChEBI" id="CHEBI:57540"/>
    </ligand>
</feature>
<dbReference type="GO" id="GO:0006096">
    <property type="term" value="P:glycolytic process"/>
    <property type="evidence" value="ECO:0007669"/>
    <property type="project" value="UniProtKB-UniRule"/>
</dbReference>
<comment type="pathway">
    <text evidence="2 8">Fermentation; pyruvate fermentation to lactate; (S)-lactate from pyruvate: step 1/1.</text>
</comment>
<dbReference type="PIRSF" id="PIRSF000102">
    <property type="entry name" value="Lac_mal_DH"/>
    <property type="match status" value="1"/>
</dbReference>
<evidence type="ECO:0000313" key="14">
    <source>
        <dbReference type="Proteomes" id="UP000198611"/>
    </source>
</evidence>
<comment type="caution">
    <text evidence="8">Lacks conserved residue(s) required for the propagation of feature annotation.</text>
</comment>
<evidence type="ECO:0000256" key="7">
    <source>
        <dbReference type="ARBA" id="ARBA00049258"/>
    </source>
</evidence>
<feature type="binding site" evidence="8">
    <location>
        <position position="13"/>
    </location>
    <ligand>
        <name>NAD(+)</name>
        <dbReference type="ChEBI" id="CHEBI:57540"/>
    </ligand>
</feature>
<evidence type="ECO:0000256" key="5">
    <source>
        <dbReference type="ARBA" id="ARBA00023002"/>
    </source>
</evidence>
<dbReference type="GO" id="GO:0006089">
    <property type="term" value="P:lactate metabolic process"/>
    <property type="evidence" value="ECO:0007669"/>
    <property type="project" value="TreeGrafter"/>
</dbReference>
<evidence type="ECO:0000256" key="6">
    <source>
        <dbReference type="ARBA" id="ARBA00023027"/>
    </source>
</evidence>
<reference evidence="13 14" key="1">
    <citation type="submission" date="2016-10" db="EMBL/GenBank/DDBJ databases">
        <authorList>
            <person name="de Groot N.N."/>
        </authorList>
    </citation>
    <scope>NUCLEOTIDE SEQUENCE [LARGE SCALE GENOMIC DNA]</scope>
    <source>
        <strain evidence="13 14">HL3</strain>
    </source>
</reference>
<keyword evidence="8" id="KW-0597">Phosphoprotein</keyword>
<dbReference type="HAMAP" id="MF_00488">
    <property type="entry name" value="Lactate_dehydrog"/>
    <property type="match status" value="1"/>
</dbReference>
<keyword evidence="8" id="KW-0021">Allosteric enzyme</keyword>
<feature type="binding site" evidence="8">
    <location>
        <position position="39"/>
    </location>
    <ligand>
        <name>NAD(+)</name>
        <dbReference type="ChEBI" id="CHEBI:57540"/>
    </ligand>
</feature>
<feature type="binding site" evidence="8">
    <location>
        <position position="142"/>
    </location>
    <ligand>
        <name>NAD(+)</name>
        <dbReference type="ChEBI" id="CHEBI:57540"/>
    </ligand>
</feature>